<keyword evidence="1" id="KW-0812">Transmembrane</keyword>
<comment type="caution">
    <text evidence="2">The sequence shown here is derived from an EMBL/GenBank/DDBJ whole genome shotgun (WGS) entry which is preliminary data.</text>
</comment>
<dbReference type="EMBL" id="LXQA010423816">
    <property type="protein sequence ID" value="MCI50905.1"/>
    <property type="molecule type" value="Genomic_DNA"/>
</dbReference>
<evidence type="ECO:0000313" key="3">
    <source>
        <dbReference type="Proteomes" id="UP000265520"/>
    </source>
</evidence>
<feature type="transmembrane region" description="Helical" evidence="1">
    <location>
        <begin position="21"/>
        <end position="40"/>
    </location>
</feature>
<keyword evidence="1" id="KW-0472">Membrane</keyword>
<keyword evidence="1" id="KW-1133">Transmembrane helix</keyword>
<name>A0A392SS91_9FABA</name>
<protein>
    <submittedName>
        <fullName evidence="2">Uncharacterized protein</fullName>
    </submittedName>
</protein>
<feature type="non-terminal residue" evidence="2">
    <location>
        <position position="54"/>
    </location>
</feature>
<evidence type="ECO:0000256" key="1">
    <source>
        <dbReference type="SAM" id="Phobius"/>
    </source>
</evidence>
<dbReference type="Proteomes" id="UP000265520">
    <property type="component" value="Unassembled WGS sequence"/>
</dbReference>
<accession>A0A392SS91</accession>
<dbReference type="AlphaFoldDB" id="A0A392SS91"/>
<keyword evidence="3" id="KW-1185">Reference proteome</keyword>
<organism evidence="2 3">
    <name type="scientific">Trifolium medium</name>
    <dbReference type="NCBI Taxonomy" id="97028"/>
    <lineage>
        <taxon>Eukaryota</taxon>
        <taxon>Viridiplantae</taxon>
        <taxon>Streptophyta</taxon>
        <taxon>Embryophyta</taxon>
        <taxon>Tracheophyta</taxon>
        <taxon>Spermatophyta</taxon>
        <taxon>Magnoliopsida</taxon>
        <taxon>eudicotyledons</taxon>
        <taxon>Gunneridae</taxon>
        <taxon>Pentapetalae</taxon>
        <taxon>rosids</taxon>
        <taxon>fabids</taxon>
        <taxon>Fabales</taxon>
        <taxon>Fabaceae</taxon>
        <taxon>Papilionoideae</taxon>
        <taxon>50 kb inversion clade</taxon>
        <taxon>NPAAA clade</taxon>
        <taxon>Hologalegina</taxon>
        <taxon>IRL clade</taxon>
        <taxon>Trifolieae</taxon>
        <taxon>Trifolium</taxon>
    </lineage>
</organism>
<evidence type="ECO:0000313" key="2">
    <source>
        <dbReference type="EMBL" id="MCI50905.1"/>
    </source>
</evidence>
<reference evidence="2 3" key="1">
    <citation type="journal article" date="2018" name="Front. Plant Sci.">
        <title>Red Clover (Trifolium pratense) and Zigzag Clover (T. medium) - A Picture of Genomic Similarities and Differences.</title>
        <authorList>
            <person name="Dluhosova J."/>
            <person name="Istvanek J."/>
            <person name="Nedelnik J."/>
            <person name="Repkova J."/>
        </authorList>
    </citation>
    <scope>NUCLEOTIDE SEQUENCE [LARGE SCALE GENOMIC DNA]</scope>
    <source>
        <strain evidence="3">cv. 10/8</strain>
        <tissue evidence="2">Leaf</tissue>
    </source>
</reference>
<proteinExistence type="predicted"/>
<sequence>MEEVIRKDPKMQGKSRAEMGLYPFFGTVIKSVLAGLEITISRAHIAKLLDVVDF</sequence>